<dbReference type="PANTHER" id="PTHR30204">
    <property type="entry name" value="REDOX-CYCLING DRUG-SENSING TRANSCRIPTIONAL ACTIVATOR SOXR"/>
    <property type="match status" value="1"/>
</dbReference>
<dbReference type="RefSeq" id="WP_011272911.1">
    <property type="nucleotide sequence ID" value="NC_007164.1"/>
</dbReference>
<dbReference type="PANTHER" id="PTHR30204:SF58">
    <property type="entry name" value="HTH-TYPE TRANSCRIPTIONAL REGULATOR YFMP"/>
    <property type="match status" value="1"/>
</dbReference>
<sequence>MSTSKNGGEREVFVISVAARITGMHAQTLRTYDRMGLVTPQRTSGGGRRYSREDIEQLQEIQRLSHEEGVNLAGIKTIIAQQNRLDELEEENAALRRRLAEMQARVERGEGAGGRSRGEIVHVPRSTSVVLWDRQKRR</sequence>
<dbReference type="STRING" id="306537.jk0184"/>
<evidence type="ECO:0000313" key="5">
    <source>
        <dbReference type="Proteomes" id="UP000000545"/>
    </source>
</evidence>
<proteinExistence type="predicted"/>
<evidence type="ECO:0000313" key="4">
    <source>
        <dbReference type="EMBL" id="CAI36336.1"/>
    </source>
</evidence>
<dbReference type="AlphaFoldDB" id="Q4JXX1"/>
<keyword evidence="5" id="KW-1185">Reference proteome</keyword>
<dbReference type="PROSITE" id="PS50937">
    <property type="entry name" value="HTH_MERR_2"/>
    <property type="match status" value="1"/>
</dbReference>
<keyword evidence="1" id="KW-0238">DNA-binding</keyword>
<dbReference type="Gene3D" id="1.10.1660.10">
    <property type="match status" value="1"/>
</dbReference>
<feature type="domain" description="HTH merR-type" evidence="3">
    <location>
        <begin position="12"/>
        <end position="81"/>
    </location>
</feature>
<dbReference type="SUPFAM" id="SSF46955">
    <property type="entry name" value="Putative DNA-binding domain"/>
    <property type="match status" value="1"/>
</dbReference>
<dbReference type="NCBIfam" id="NF047375">
    <property type="entry name" value="HeatShock_HspR"/>
    <property type="match status" value="1"/>
</dbReference>
<dbReference type="SMART" id="SM00422">
    <property type="entry name" value="HTH_MERR"/>
    <property type="match status" value="1"/>
</dbReference>
<keyword evidence="4" id="KW-0346">Stress response</keyword>
<keyword evidence="2" id="KW-0175">Coiled coil</keyword>
<dbReference type="InterPro" id="IPR009061">
    <property type="entry name" value="DNA-bd_dom_put_sf"/>
</dbReference>
<dbReference type="EMBL" id="CR931997">
    <property type="protein sequence ID" value="CAI36336.1"/>
    <property type="molecule type" value="Genomic_DNA"/>
</dbReference>
<dbReference type="GO" id="GO:0003677">
    <property type="term" value="F:DNA binding"/>
    <property type="evidence" value="ECO:0007669"/>
    <property type="project" value="UniProtKB-KW"/>
</dbReference>
<reference evidence="4 5" key="1">
    <citation type="journal article" date="2005" name="J. Bacteriol.">
        <title>Complete genome sequence and analysis of the multiresistant nosocomial pathogen Corynebacterium jeikeium K411, a lipid-requiring bacterium of the human skin flora.</title>
        <authorList>
            <person name="Tauch A."/>
            <person name="Kaiser O."/>
            <person name="Hain T."/>
            <person name="Goesmann A."/>
            <person name="Weisshaar B."/>
            <person name="Albersmeier A."/>
            <person name="Bekel T."/>
            <person name="Bischoff N."/>
            <person name="Brune I."/>
            <person name="Chakraborty T."/>
            <person name="Kalinowski J."/>
            <person name="Meyer F."/>
            <person name="Rupp O."/>
            <person name="Schneiker S."/>
            <person name="Viehoever P."/>
            <person name="Puehler A."/>
        </authorList>
    </citation>
    <scope>NUCLEOTIDE SEQUENCE [LARGE SCALE GENOMIC DNA]</scope>
    <source>
        <strain evidence="4 5">K411</strain>
    </source>
</reference>
<name>Q4JXX1_CORJK</name>
<feature type="coiled-coil region" evidence="2">
    <location>
        <begin position="78"/>
        <end position="112"/>
    </location>
</feature>
<organism evidence="4 5">
    <name type="scientific">Corynebacterium jeikeium (strain K411)</name>
    <dbReference type="NCBI Taxonomy" id="306537"/>
    <lineage>
        <taxon>Bacteria</taxon>
        <taxon>Bacillati</taxon>
        <taxon>Actinomycetota</taxon>
        <taxon>Actinomycetes</taxon>
        <taxon>Mycobacteriales</taxon>
        <taxon>Corynebacteriaceae</taxon>
        <taxon>Corynebacterium</taxon>
    </lineage>
</organism>
<dbReference type="InterPro" id="IPR000551">
    <property type="entry name" value="MerR-type_HTH_dom"/>
</dbReference>
<evidence type="ECO:0000259" key="3">
    <source>
        <dbReference type="PROSITE" id="PS50937"/>
    </source>
</evidence>
<dbReference type="InterPro" id="IPR047057">
    <property type="entry name" value="MerR_fam"/>
</dbReference>
<dbReference type="FunFam" id="1.10.1660.10:FF:000008">
    <property type="entry name" value="Heat shock transcriptional regulator"/>
    <property type="match status" value="1"/>
</dbReference>
<dbReference type="GO" id="GO:0003700">
    <property type="term" value="F:DNA-binding transcription factor activity"/>
    <property type="evidence" value="ECO:0007669"/>
    <property type="project" value="InterPro"/>
</dbReference>
<dbReference type="Pfam" id="PF13411">
    <property type="entry name" value="MerR_1"/>
    <property type="match status" value="1"/>
</dbReference>
<evidence type="ECO:0000256" key="1">
    <source>
        <dbReference type="ARBA" id="ARBA00023125"/>
    </source>
</evidence>
<dbReference type="HOGENOM" id="CLU_060077_7_1_11"/>
<protein>
    <submittedName>
        <fullName evidence="4">Heat shock protein regulator HspR</fullName>
    </submittedName>
</protein>
<dbReference type="GeneID" id="92737671"/>
<dbReference type="KEGG" id="cjk:jk0184"/>
<dbReference type="Proteomes" id="UP000000545">
    <property type="component" value="Chromosome"/>
</dbReference>
<evidence type="ECO:0000256" key="2">
    <source>
        <dbReference type="SAM" id="Coils"/>
    </source>
</evidence>
<gene>
    <name evidence="4" type="primary">hspR</name>
    <name evidence="4" type="ordered locus">jk0184</name>
</gene>
<accession>Q4JXX1</accession>
<dbReference type="CDD" id="cd04766">
    <property type="entry name" value="HTH_HspR"/>
    <property type="match status" value="1"/>
</dbReference>
<dbReference type="eggNOG" id="COG0789">
    <property type="taxonomic scope" value="Bacteria"/>
</dbReference>